<dbReference type="InterPro" id="IPR005158">
    <property type="entry name" value="BTAD"/>
</dbReference>
<organism evidence="10 11">
    <name type="scientific">Paenibacillus planticolens</name>
    <dbReference type="NCBI Taxonomy" id="2654976"/>
    <lineage>
        <taxon>Bacteria</taxon>
        <taxon>Bacillati</taxon>
        <taxon>Bacillota</taxon>
        <taxon>Bacilli</taxon>
        <taxon>Bacillales</taxon>
        <taxon>Paenibacillaceae</taxon>
        <taxon>Paenibacillus</taxon>
    </lineage>
</organism>
<dbReference type="InterPro" id="IPR001789">
    <property type="entry name" value="Sig_transdc_resp-reg_receiver"/>
</dbReference>
<evidence type="ECO:0000256" key="3">
    <source>
        <dbReference type="ARBA" id="ARBA00023015"/>
    </source>
</evidence>
<dbReference type="SMART" id="SM00448">
    <property type="entry name" value="REC"/>
    <property type="match status" value="1"/>
</dbReference>
<dbReference type="Pfam" id="PF00072">
    <property type="entry name" value="Response_reg"/>
    <property type="match status" value="1"/>
</dbReference>
<dbReference type="SUPFAM" id="SSF52172">
    <property type="entry name" value="CheY-like"/>
    <property type="match status" value="1"/>
</dbReference>
<evidence type="ECO:0000259" key="9">
    <source>
        <dbReference type="PROSITE" id="PS51755"/>
    </source>
</evidence>
<reference evidence="10 11" key="1">
    <citation type="submission" date="2019-10" db="EMBL/GenBank/DDBJ databases">
        <title>Description of Paenibacillus pedi sp. nov.</title>
        <authorList>
            <person name="Carlier A."/>
            <person name="Qi S."/>
        </authorList>
    </citation>
    <scope>NUCLEOTIDE SEQUENCE [LARGE SCALE GENOMIC DNA]</scope>
    <source>
        <strain evidence="10 11">LMG 31457</strain>
    </source>
</reference>
<feature type="domain" description="OmpR/PhoB-type" evidence="9">
    <location>
        <begin position="126"/>
        <end position="226"/>
    </location>
</feature>
<dbReference type="EMBL" id="WHNZ01000026">
    <property type="protein sequence ID" value="NOV01013.1"/>
    <property type="molecule type" value="Genomic_DNA"/>
</dbReference>
<dbReference type="InterPro" id="IPR001867">
    <property type="entry name" value="OmpR/PhoB-type_DNA-bd"/>
</dbReference>
<feature type="DNA-binding region" description="OmpR/PhoB-type" evidence="7">
    <location>
        <begin position="126"/>
        <end position="226"/>
    </location>
</feature>
<keyword evidence="11" id="KW-1185">Reference proteome</keyword>
<feature type="modified residue" description="4-aspartylphosphate" evidence="6">
    <location>
        <position position="54"/>
    </location>
</feature>
<dbReference type="Gene3D" id="3.40.50.2300">
    <property type="match status" value="1"/>
</dbReference>
<dbReference type="Proteomes" id="UP000618579">
    <property type="component" value="Unassembled WGS sequence"/>
</dbReference>
<evidence type="ECO:0000256" key="6">
    <source>
        <dbReference type="PROSITE-ProRule" id="PRU00169"/>
    </source>
</evidence>
<dbReference type="SMART" id="SM01043">
    <property type="entry name" value="BTAD"/>
    <property type="match status" value="1"/>
</dbReference>
<dbReference type="SMART" id="SM00862">
    <property type="entry name" value="Trans_reg_C"/>
    <property type="match status" value="1"/>
</dbReference>
<evidence type="ECO:0000313" key="10">
    <source>
        <dbReference type="EMBL" id="NOV01013.1"/>
    </source>
</evidence>
<dbReference type="SUPFAM" id="SSF48452">
    <property type="entry name" value="TPR-like"/>
    <property type="match status" value="1"/>
</dbReference>
<keyword evidence="3" id="KW-0805">Transcription regulation</keyword>
<accession>A0ABX1ZN69</accession>
<dbReference type="InterPro" id="IPR011006">
    <property type="entry name" value="CheY-like_superfamily"/>
</dbReference>
<dbReference type="InterPro" id="IPR016032">
    <property type="entry name" value="Sig_transdc_resp-reg_C-effctor"/>
</dbReference>
<dbReference type="PANTHER" id="PTHR35807">
    <property type="entry name" value="TRANSCRIPTIONAL REGULATOR REDD-RELATED"/>
    <property type="match status" value="1"/>
</dbReference>
<dbReference type="Pfam" id="PF03704">
    <property type="entry name" value="BTAD"/>
    <property type="match status" value="1"/>
</dbReference>
<evidence type="ECO:0000256" key="1">
    <source>
        <dbReference type="ARBA" id="ARBA00005820"/>
    </source>
</evidence>
<comment type="similarity">
    <text evidence="1">Belongs to the AfsR/DnrI/RedD regulatory family.</text>
</comment>
<evidence type="ECO:0000259" key="8">
    <source>
        <dbReference type="PROSITE" id="PS50110"/>
    </source>
</evidence>
<dbReference type="InterPro" id="IPR036388">
    <property type="entry name" value="WH-like_DNA-bd_sf"/>
</dbReference>
<dbReference type="InterPro" id="IPR051677">
    <property type="entry name" value="AfsR-DnrI-RedD_regulator"/>
</dbReference>
<proteinExistence type="inferred from homology"/>
<dbReference type="SUPFAM" id="SSF46894">
    <property type="entry name" value="C-terminal effector domain of the bipartite response regulators"/>
    <property type="match status" value="1"/>
</dbReference>
<comment type="caution">
    <text evidence="10">The sequence shown here is derived from an EMBL/GenBank/DDBJ whole genome shotgun (WGS) entry which is preliminary data.</text>
</comment>
<keyword evidence="6" id="KW-0597">Phosphoprotein</keyword>
<dbReference type="PROSITE" id="PS51755">
    <property type="entry name" value="OMPR_PHOB"/>
    <property type="match status" value="1"/>
</dbReference>
<evidence type="ECO:0000256" key="4">
    <source>
        <dbReference type="ARBA" id="ARBA00023125"/>
    </source>
</evidence>
<sequence length="366" mass="42442">MFKVIIVEDEKPVLELMKVIIGRNGHYDIVGAFSNGHEALERLPELRPDIAFLDVEMPKMNGLELAQRLNEISEHTRVVFTTAYKDYAVDAFKVYAFDYLLKPVTPDAIERLTHRLLKLERPAAAEEKQERGALVRCLGGFDVRSPDGTVVRWPTRKTEELFAYFLCHPKQDMSKWQLADMLWPDMPEDRGSHNLHNTIYRLKKLLKEQEIGMDIVKTNDGYMLDPLQARYDLIEFQIAVREGSHDYAQAERACSLYRGSLLDRKDYLWKSQLEEGYAKQYTALLRSLASRDMADQAWGKAEQRMDVYLSIYPLDEDMNQLLMDVYASSGRPERALKHFSSFDALYRQELGVELPKAMRDRVSAYL</sequence>
<dbReference type="RefSeq" id="WP_171683840.1">
    <property type="nucleotide sequence ID" value="NZ_WHNZ01000026.1"/>
</dbReference>
<feature type="domain" description="Response regulatory" evidence="8">
    <location>
        <begin position="3"/>
        <end position="117"/>
    </location>
</feature>
<dbReference type="Gene3D" id="1.25.40.10">
    <property type="entry name" value="Tetratricopeptide repeat domain"/>
    <property type="match status" value="1"/>
</dbReference>
<dbReference type="InterPro" id="IPR011990">
    <property type="entry name" value="TPR-like_helical_dom_sf"/>
</dbReference>
<protein>
    <submittedName>
        <fullName evidence="10">Response regulator</fullName>
    </submittedName>
</protein>
<dbReference type="Gene3D" id="1.10.10.10">
    <property type="entry name" value="Winged helix-like DNA-binding domain superfamily/Winged helix DNA-binding domain"/>
    <property type="match status" value="1"/>
</dbReference>
<keyword evidence="2" id="KW-0902">Two-component regulatory system</keyword>
<evidence type="ECO:0000256" key="7">
    <source>
        <dbReference type="PROSITE-ProRule" id="PRU01091"/>
    </source>
</evidence>
<gene>
    <name evidence="10" type="ORF">GC097_13420</name>
</gene>
<keyword evidence="4 7" id="KW-0238">DNA-binding</keyword>
<evidence type="ECO:0000256" key="5">
    <source>
        <dbReference type="ARBA" id="ARBA00023163"/>
    </source>
</evidence>
<evidence type="ECO:0000313" key="11">
    <source>
        <dbReference type="Proteomes" id="UP000618579"/>
    </source>
</evidence>
<dbReference type="PROSITE" id="PS50110">
    <property type="entry name" value="RESPONSE_REGULATORY"/>
    <property type="match status" value="1"/>
</dbReference>
<keyword evidence="5" id="KW-0804">Transcription</keyword>
<evidence type="ECO:0000256" key="2">
    <source>
        <dbReference type="ARBA" id="ARBA00023012"/>
    </source>
</evidence>
<name>A0ABX1ZN69_9BACL</name>